<proteinExistence type="predicted"/>
<sequence length="69" mass="7626">MWLSRVNHIHGIHEHDSAIYPKCARGPLNEEGCSKQWLMPDSTAELMSKLMAEYAANPAALRDSISGTS</sequence>
<gene>
    <name evidence="1" type="ORF">HHUSO_G7122</name>
</gene>
<accession>A0ABR0ZZ86</accession>
<organism evidence="1 2">
    <name type="scientific">Huso huso</name>
    <name type="common">Beluga</name>
    <name type="synonym">Acipenser huso</name>
    <dbReference type="NCBI Taxonomy" id="61971"/>
    <lineage>
        <taxon>Eukaryota</taxon>
        <taxon>Metazoa</taxon>
        <taxon>Chordata</taxon>
        <taxon>Craniata</taxon>
        <taxon>Vertebrata</taxon>
        <taxon>Euteleostomi</taxon>
        <taxon>Actinopterygii</taxon>
        <taxon>Chondrostei</taxon>
        <taxon>Acipenseriformes</taxon>
        <taxon>Acipenseridae</taxon>
        <taxon>Huso</taxon>
    </lineage>
</organism>
<keyword evidence="2" id="KW-1185">Reference proteome</keyword>
<comment type="caution">
    <text evidence="1">The sequence shown here is derived from an EMBL/GenBank/DDBJ whole genome shotgun (WGS) entry which is preliminary data.</text>
</comment>
<dbReference type="EMBL" id="JAHFZB010000005">
    <property type="protein sequence ID" value="KAK6490132.1"/>
    <property type="molecule type" value="Genomic_DNA"/>
</dbReference>
<reference evidence="1 2" key="1">
    <citation type="submission" date="2021-05" db="EMBL/GenBank/DDBJ databases">
        <authorList>
            <person name="Zahm M."/>
            <person name="Klopp C."/>
            <person name="Cabau C."/>
            <person name="Kuhl H."/>
            <person name="Suciu R."/>
            <person name="Ciorpac M."/>
            <person name="Holostenco D."/>
            <person name="Gessner J."/>
            <person name="Wuertz S."/>
            <person name="Hohne C."/>
            <person name="Stock M."/>
            <person name="Gislard M."/>
            <person name="Lluch J."/>
            <person name="Milhes M."/>
            <person name="Lampietro C."/>
            <person name="Lopez Roques C."/>
            <person name="Donnadieu C."/>
            <person name="Du K."/>
            <person name="Schartl M."/>
            <person name="Guiguen Y."/>
        </authorList>
    </citation>
    <scope>NUCLEOTIDE SEQUENCE [LARGE SCALE GENOMIC DNA]</scope>
    <source>
        <strain evidence="1">Hh-F2</strain>
        <tissue evidence="1">Blood</tissue>
    </source>
</reference>
<evidence type="ECO:0000313" key="1">
    <source>
        <dbReference type="EMBL" id="KAK6490132.1"/>
    </source>
</evidence>
<protein>
    <submittedName>
        <fullName evidence="1">Uncharacterized protein</fullName>
    </submittedName>
</protein>
<dbReference type="Proteomes" id="UP001369086">
    <property type="component" value="Unassembled WGS sequence"/>
</dbReference>
<name>A0ABR0ZZ86_HUSHU</name>
<evidence type="ECO:0000313" key="2">
    <source>
        <dbReference type="Proteomes" id="UP001369086"/>
    </source>
</evidence>